<sequence length="433" mass="47790">MNHENQESSARLLFNRRVMTVLFLSFSSTLPLVLLTGTLQAWYTAAGVSLMVIGSLSLLQYAYLVKFVWAPFMDRYAPLGLGRRRSWILLTQISLAGVLAVMAFMNPAYHPWELFWLSAVVAFISASQDVVIDGYRVDVLRQKERGFGVAVTTVGGRMAMLVGGGLALILAADYGWRATYLTMALLMLIQIIPTLTAPNPEKPVYPPVTLHAAVVAPFRELLTRKHIVMILLLVLIYKFGDALALALNTTFLMRGVGFTLLELGYSYKLTSVIASLLGGFAGGFFMPRLGLYRSLMVFGFLQTVTNLSFMVLALVGKNFPVMIGSIFSDYFCGGLSTAAFVAFLIALCKREYSATQYAILSALMAVSRVVIGPVAAYLVKHMGWAPFYLITFFAGFPALLILRWLRDRIDFSADTLHLKGNPSQKPSPRRVAI</sequence>
<evidence type="ECO:0000256" key="5">
    <source>
        <dbReference type="ARBA" id="ARBA00023136"/>
    </source>
</evidence>
<dbReference type="SUPFAM" id="SSF103473">
    <property type="entry name" value="MFS general substrate transporter"/>
    <property type="match status" value="1"/>
</dbReference>
<evidence type="ECO:0000313" key="9">
    <source>
        <dbReference type="Proteomes" id="UP000008555"/>
    </source>
</evidence>
<dbReference type="FunFam" id="1.20.1250.20:FF:000613">
    <property type="entry name" value="AmpG protein"/>
    <property type="match status" value="1"/>
</dbReference>
<gene>
    <name evidence="8" type="primary">ampG</name>
    <name evidence="8" type="ordered locus">CBUD_1901</name>
</gene>
<evidence type="ECO:0000256" key="6">
    <source>
        <dbReference type="SAM" id="Phobius"/>
    </source>
</evidence>
<dbReference type="CDD" id="cd17486">
    <property type="entry name" value="MFS_AmpG_like"/>
    <property type="match status" value="1"/>
</dbReference>
<organism evidence="8 9">
    <name type="scientific">Coxiella burnetii (strain Dugway 5J108-111)</name>
    <dbReference type="NCBI Taxonomy" id="434922"/>
    <lineage>
        <taxon>Bacteria</taxon>
        <taxon>Pseudomonadati</taxon>
        <taxon>Pseudomonadota</taxon>
        <taxon>Gammaproteobacteria</taxon>
        <taxon>Legionellales</taxon>
        <taxon>Coxiellaceae</taxon>
        <taxon>Coxiella</taxon>
    </lineage>
</organism>
<dbReference type="InterPro" id="IPR011701">
    <property type="entry name" value="MFS"/>
</dbReference>
<feature type="transmembrane region" description="Helical" evidence="6">
    <location>
        <begin position="385"/>
        <end position="405"/>
    </location>
</feature>
<feature type="domain" description="Major facilitator superfamily (MFS) profile" evidence="7">
    <location>
        <begin position="17"/>
        <end position="409"/>
    </location>
</feature>
<keyword evidence="3 6" id="KW-0812">Transmembrane</keyword>
<feature type="transmembrane region" description="Helical" evidence="6">
    <location>
        <begin position="21"/>
        <end position="39"/>
    </location>
</feature>
<dbReference type="GO" id="GO:0022857">
    <property type="term" value="F:transmembrane transporter activity"/>
    <property type="evidence" value="ECO:0007669"/>
    <property type="project" value="InterPro"/>
</dbReference>
<feature type="transmembrane region" description="Helical" evidence="6">
    <location>
        <begin position="147"/>
        <end position="172"/>
    </location>
</feature>
<dbReference type="NCBIfam" id="TIGR00901">
    <property type="entry name" value="2A0125"/>
    <property type="match status" value="1"/>
</dbReference>
<dbReference type="EMBL" id="CP000733">
    <property type="protein sequence ID" value="ABS77532.1"/>
    <property type="molecule type" value="Genomic_DNA"/>
</dbReference>
<dbReference type="InterPro" id="IPR036259">
    <property type="entry name" value="MFS_trans_sf"/>
</dbReference>
<dbReference type="PROSITE" id="PS50850">
    <property type="entry name" value="MFS"/>
    <property type="match status" value="1"/>
</dbReference>
<proteinExistence type="predicted"/>
<feature type="transmembrane region" description="Helical" evidence="6">
    <location>
        <begin position="295"/>
        <end position="315"/>
    </location>
</feature>
<dbReference type="InterPro" id="IPR004752">
    <property type="entry name" value="AmpG_permease/AT-1"/>
</dbReference>
<dbReference type="InterPro" id="IPR020846">
    <property type="entry name" value="MFS_dom"/>
</dbReference>
<dbReference type="Pfam" id="PF07690">
    <property type="entry name" value="MFS_1"/>
    <property type="match status" value="1"/>
</dbReference>
<dbReference type="KEGG" id="cbd:CBUD_1901"/>
<keyword evidence="4 6" id="KW-1133">Transmembrane helix</keyword>
<feature type="transmembrane region" description="Helical" evidence="6">
    <location>
        <begin position="267"/>
        <end position="286"/>
    </location>
</feature>
<dbReference type="PANTHER" id="PTHR12778:SF10">
    <property type="entry name" value="MAJOR FACILITATOR SUPERFAMILY DOMAIN-CONTAINING PROTEIN 3"/>
    <property type="match status" value="1"/>
</dbReference>
<keyword evidence="5 6" id="KW-0472">Membrane</keyword>
<feature type="transmembrane region" description="Helical" evidence="6">
    <location>
        <begin position="321"/>
        <end position="345"/>
    </location>
</feature>
<feature type="transmembrane region" description="Helical" evidence="6">
    <location>
        <begin position="357"/>
        <end position="379"/>
    </location>
</feature>
<evidence type="ECO:0000256" key="2">
    <source>
        <dbReference type="ARBA" id="ARBA00022448"/>
    </source>
</evidence>
<dbReference type="GO" id="GO:0016020">
    <property type="term" value="C:membrane"/>
    <property type="evidence" value="ECO:0007669"/>
    <property type="project" value="UniProtKB-SubCell"/>
</dbReference>
<evidence type="ECO:0000256" key="4">
    <source>
        <dbReference type="ARBA" id="ARBA00022989"/>
    </source>
</evidence>
<dbReference type="RefSeq" id="WP_011997312.1">
    <property type="nucleotide sequence ID" value="NC_009727.1"/>
</dbReference>
<protein>
    <submittedName>
        <fullName evidence="8">AmpG</fullName>
    </submittedName>
</protein>
<evidence type="ECO:0000256" key="3">
    <source>
        <dbReference type="ARBA" id="ARBA00022692"/>
    </source>
</evidence>
<evidence type="ECO:0000259" key="7">
    <source>
        <dbReference type="PROSITE" id="PS50850"/>
    </source>
</evidence>
<evidence type="ECO:0000256" key="1">
    <source>
        <dbReference type="ARBA" id="ARBA00004141"/>
    </source>
</evidence>
<dbReference type="Gene3D" id="1.20.1250.20">
    <property type="entry name" value="MFS general substrate transporter like domains"/>
    <property type="match status" value="1"/>
</dbReference>
<dbReference type="AlphaFoldDB" id="A9KEK4"/>
<comment type="subcellular location">
    <subcellularLocation>
        <location evidence="1">Membrane</location>
        <topology evidence="1">Multi-pass membrane protein</topology>
    </subcellularLocation>
</comment>
<feature type="transmembrane region" description="Helical" evidence="6">
    <location>
        <begin position="86"/>
        <end position="109"/>
    </location>
</feature>
<name>A9KEK4_COXBN</name>
<dbReference type="HOGENOM" id="CLU_029352_1_0_6"/>
<feature type="transmembrane region" description="Helical" evidence="6">
    <location>
        <begin position="45"/>
        <end position="65"/>
    </location>
</feature>
<keyword evidence="2" id="KW-0813">Transport</keyword>
<dbReference type="PANTHER" id="PTHR12778">
    <property type="entry name" value="SOLUTE CARRIER FAMILY 33 ACETYL-COA TRANSPORTER -RELATED"/>
    <property type="match status" value="1"/>
</dbReference>
<evidence type="ECO:0000313" key="8">
    <source>
        <dbReference type="EMBL" id="ABS77532.1"/>
    </source>
</evidence>
<reference evidence="8 9" key="1">
    <citation type="journal article" date="2009" name="Infect. Immun.">
        <title>Comparative genomics reveal extensive transposon-mediated genomic plasticity and diversity among potential effector proteins within the genus Coxiella.</title>
        <authorList>
            <person name="Beare P.A."/>
            <person name="Unsworth N."/>
            <person name="Andoh M."/>
            <person name="Voth D.E."/>
            <person name="Omsland A."/>
            <person name="Gilk S.D."/>
            <person name="Williams K.P."/>
            <person name="Sobral B.W."/>
            <person name="Kupko J.J.III."/>
            <person name="Porcella S.F."/>
            <person name="Samuel J.E."/>
            <person name="Heinzen R.A."/>
        </authorList>
    </citation>
    <scope>NUCLEOTIDE SEQUENCE [LARGE SCALE GENOMIC DNA]</scope>
    <source>
        <strain evidence="8 9">Dugway 5J108-111</strain>
    </source>
</reference>
<dbReference type="Proteomes" id="UP000008555">
    <property type="component" value="Chromosome"/>
</dbReference>
<accession>A9KEK4</accession>
<feature type="transmembrane region" description="Helical" evidence="6">
    <location>
        <begin position="227"/>
        <end position="247"/>
    </location>
</feature>